<feature type="region of interest" description="Disordered" evidence="1">
    <location>
        <begin position="62"/>
        <end position="83"/>
    </location>
</feature>
<accession>A0ABD5RNU3</accession>
<sequence>MDEDRSLDDDRVQGGELGDFDSALDVHEYPATTDDLVDAYGDHEVESTDGWTTVEELLEPVENETYESSEEARDRILDQLNRR</sequence>
<name>A0ABD5RNU3_9EURY</name>
<protein>
    <recommendedName>
        <fullName evidence="4">DUF2795 domain-containing protein</fullName>
    </recommendedName>
</protein>
<proteinExistence type="predicted"/>
<comment type="caution">
    <text evidence="2">The sequence shown here is derived from an EMBL/GenBank/DDBJ whole genome shotgun (WGS) entry which is preliminary data.</text>
</comment>
<evidence type="ECO:0000256" key="1">
    <source>
        <dbReference type="SAM" id="MobiDB-lite"/>
    </source>
</evidence>
<dbReference type="EMBL" id="JBHSQH010000001">
    <property type="protein sequence ID" value="MFC5971860.1"/>
    <property type="molecule type" value="Genomic_DNA"/>
</dbReference>
<organism evidence="2 3">
    <name type="scientific">Halomarina salina</name>
    <dbReference type="NCBI Taxonomy" id="1872699"/>
    <lineage>
        <taxon>Archaea</taxon>
        <taxon>Methanobacteriati</taxon>
        <taxon>Methanobacteriota</taxon>
        <taxon>Stenosarchaea group</taxon>
        <taxon>Halobacteria</taxon>
        <taxon>Halobacteriales</taxon>
        <taxon>Natronomonadaceae</taxon>
        <taxon>Halomarina</taxon>
    </lineage>
</organism>
<gene>
    <name evidence="2" type="ORF">ACFPYI_11000</name>
</gene>
<dbReference type="InterPro" id="IPR043899">
    <property type="entry name" value="DUF5789"/>
</dbReference>
<dbReference type="Pfam" id="PF19102">
    <property type="entry name" value="DUF5789"/>
    <property type="match status" value="1"/>
</dbReference>
<dbReference type="Proteomes" id="UP001596099">
    <property type="component" value="Unassembled WGS sequence"/>
</dbReference>
<feature type="region of interest" description="Disordered" evidence="1">
    <location>
        <begin position="1"/>
        <end position="23"/>
    </location>
</feature>
<dbReference type="RefSeq" id="WP_247414740.1">
    <property type="nucleotide sequence ID" value="NZ_JALLGW010000001.1"/>
</dbReference>
<feature type="compositionally biased region" description="Basic and acidic residues" evidence="1">
    <location>
        <begin position="70"/>
        <end position="83"/>
    </location>
</feature>
<keyword evidence="3" id="KW-1185">Reference proteome</keyword>
<evidence type="ECO:0000313" key="3">
    <source>
        <dbReference type="Proteomes" id="UP001596099"/>
    </source>
</evidence>
<dbReference type="AlphaFoldDB" id="A0ABD5RNU3"/>
<evidence type="ECO:0000313" key="2">
    <source>
        <dbReference type="EMBL" id="MFC5971860.1"/>
    </source>
</evidence>
<evidence type="ECO:0008006" key="4">
    <source>
        <dbReference type="Google" id="ProtNLM"/>
    </source>
</evidence>
<reference evidence="2 3" key="1">
    <citation type="journal article" date="2019" name="Int. J. Syst. Evol. Microbiol.">
        <title>The Global Catalogue of Microorganisms (GCM) 10K type strain sequencing project: providing services to taxonomists for standard genome sequencing and annotation.</title>
        <authorList>
            <consortium name="The Broad Institute Genomics Platform"/>
            <consortium name="The Broad Institute Genome Sequencing Center for Infectious Disease"/>
            <person name="Wu L."/>
            <person name="Ma J."/>
        </authorList>
    </citation>
    <scope>NUCLEOTIDE SEQUENCE [LARGE SCALE GENOMIC DNA]</scope>
    <source>
        <strain evidence="2 3">CGMCC 1.12543</strain>
    </source>
</reference>